<evidence type="ECO:0000256" key="1">
    <source>
        <dbReference type="SAM" id="MobiDB-lite"/>
    </source>
</evidence>
<organism evidence="2 3">
    <name type="scientific">Rhizobium glycinendophyticum</name>
    <dbReference type="NCBI Taxonomy" id="2589807"/>
    <lineage>
        <taxon>Bacteria</taxon>
        <taxon>Pseudomonadati</taxon>
        <taxon>Pseudomonadota</taxon>
        <taxon>Alphaproteobacteria</taxon>
        <taxon>Hyphomicrobiales</taxon>
        <taxon>Rhizobiaceae</taxon>
        <taxon>Rhizobium/Agrobacterium group</taxon>
        <taxon>Rhizobium</taxon>
    </lineage>
</organism>
<feature type="compositionally biased region" description="Gly residues" evidence="1">
    <location>
        <begin position="48"/>
        <end position="63"/>
    </location>
</feature>
<dbReference type="AlphaFoldDB" id="A0A504UWS3"/>
<dbReference type="PROSITE" id="PS51318">
    <property type="entry name" value="TAT"/>
    <property type="match status" value="1"/>
</dbReference>
<feature type="compositionally biased region" description="Basic and acidic residues" evidence="1">
    <location>
        <begin position="101"/>
        <end position="112"/>
    </location>
</feature>
<proteinExistence type="predicted"/>
<feature type="compositionally biased region" description="Acidic residues" evidence="1">
    <location>
        <begin position="75"/>
        <end position="100"/>
    </location>
</feature>
<evidence type="ECO:0000313" key="2">
    <source>
        <dbReference type="EMBL" id="TPP09523.1"/>
    </source>
</evidence>
<feature type="region of interest" description="Disordered" evidence="1">
    <location>
        <begin position="42"/>
        <end position="112"/>
    </location>
</feature>
<sequence length="171" mass="17284">MTTLARRTLLVSGTAALALAILAPLGAVAPASLSSLLNQEALARGGSDDGGGDSGGDDSGGGSSHDDSHDSSDNSSDDDGPDHDAGDDNGDDGAEDDGDDDTGKGRGGNRDEIRLIVNQAQLQGLVNGTMIPVDQNGVRLAFEIEQEHGKTEIKLRAPKGTLTGVTVIPTP</sequence>
<reference evidence="2 3" key="1">
    <citation type="submission" date="2019-06" db="EMBL/GenBank/DDBJ databases">
        <title>Rhizobium sp. CL12 isolated from roots of soybean.</title>
        <authorList>
            <person name="Wang C."/>
        </authorList>
    </citation>
    <scope>NUCLEOTIDE SEQUENCE [LARGE SCALE GENOMIC DNA]</scope>
    <source>
        <strain evidence="2 3">CL12</strain>
    </source>
</reference>
<name>A0A504UWS3_9HYPH</name>
<dbReference type="InterPro" id="IPR006311">
    <property type="entry name" value="TAT_signal"/>
</dbReference>
<protein>
    <submittedName>
        <fullName evidence="2">Uncharacterized protein</fullName>
    </submittedName>
</protein>
<dbReference type="OrthoDB" id="8372947at2"/>
<dbReference type="Proteomes" id="UP000316429">
    <property type="component" value="Unassembled WGS sequence"/>
</dbReference>
<dbReference type="EMBL" id="VFYP01000001">
    <property type="protein sequence ID" value="TPP09523.1"/>
    <property type="molecule type" value="Genomic_DNA"/>
</dbReference>
<comment type="caution">
    <text evidence="2">The sequence shown here is derived from an EMBL/GenBank/DDBJ whole genome shotgun (WGS) entry which is preliminary data.</text>
</comment>
<gene>
    <name evidence="2" type="ORF">FJQ55_01205</name>
</gene>
<keyword evidence="3" id="KW-1185">Reference proteome</keyword>
<evidence type="ECO:0000313" key="3">
    <source>
        <dbReference type="Proteomes" id="UP000316429"/>
    </source>
</evidence>
<accession>A0A504UWS3</accession>
<dbReference type="RefSeq" id="WP_140825912.1">
    <property type="nucleotide sequence ID" value="NZ_VFYP01000001.1"/>
</dbReference>